<dbReference type="RefSeq" id="WP_158017987.1">
    <property type="nucleotide sequence ID" value="NZ_CBCSKE010000037.1"/>
</dbReference>
<dbReference type="InterPro" id="IPR024775">
    <property type="entry name" value="DinB-like"/>
</dbReference>
<dbReference type="EMBL" id="LR130759">
    <property type="protein sequence ID" value="VDM90281.1"/>
    <property type="molecule type" value="Genomic_DNA"/>
</dbReference>
<dbReference type="Pfam" id="PF12867">
    <property type="entry name" value="DinB_2"/>
    <property type="match status" value="1"/>
</dbReference>
<dbReference type="SUPFAM" id="SSF109854">
    <property type="entry name" value="DinB/YfiT-like putative metalloenzymes"/>
    <property type="match status" value="1"/>
</dbReference>
<dbReference type="KEGG" id="mbai:MB901379_03877"/>
<dbReference type="OrthoDB" id="5022306at2"/>
<evidence type="ECO:0000259" key="1">
    <source>
        <dbReference type="Pfam" id="PF12867"/>
    </source>
</evidence>
<protein>
    <submittedName>
        <fullName evidence="2">DinB superfamily protein</fullName>
    </submittedName>
</protein>
<gene>
    <name evidence="2" type="ORF">MB901379_03877</name>
</gene>
<sequence length="180" mass="20513">MIWRDELLDQLDFYWDNHLAPRLEGLTDDEYFWEPVSGCWTIRTAGDQPMIDWQWPLPEHPPLTTIAWRLAHIAIPVFGIRASAHFGDGSLTIATANWPATAEDGLNALREHYLAWRDGVQSLNDATLQQPVGEAEGPWAERPMATLVLHINREVMHHGGEIALLRDLYRARASEGRSNR</sequence>
<feature type="domain" description="DinB-like" evidence="1">
    <location>
        <begin position="19"/>
        <end position="162"/>
    </location>
</feature>
<name>A0A3S4CYF5_9MYCO</name>
<keyword evidence="3" id="KW-1185">Reference proteome</keyword>
<proteinExistence type="predicted"/>
<dbReference type="AlphaFoldDB" id="A0A3S4CYF5"/>
<accession>A0A3S4CYF5</accession>
<evidence type="ECO:0000313" key="3">
    <source>
        <dbReference type="Proteomes" id="UP000269998"/>
    </source>
</evidence>
<dbReference type="Gene3D" id="1.20.120.450">
    <property type="entry name" value="dinb family like domain"/>
    <property type="match status" value="1"/>
</dbReference>
<reference evidence="3" key="1">
    <citation type="submission" date="2018-02" db="EMBL/GenBank/DDBJ databases">
        <authorList>
            <person name="Seth-Smith MB H."/>
            <person name="Seth-Smith H."/>
        </authorList>
    </citation>
    <scope>NUCLEOTIDE SEQUENCE [LARGE SCALE GENOMIC DNA]</scope>
</reference>
<evidence type="ECO:0000313" key="2">
    <source>
        <dbReference type="EMBL" id="VDM90281.1"/>
    </source>
</evidence>
<dbReference type="Proteomes" id="UP000269998">
    <property type="component" value="Chromosome"/>
</dbReference>
<organism evidence="2 3">
    <name type="scientific">Mycobacterium basiliense</name>
    <dbReference type="NCBI Taxonomy" id="2094119"/>
    <lineage>
        <taxon>Bacteria</taxon>
        <taxon>Bacillati</taxon>
        <taxon>Actinomycetota</taxon>
        <taxon>Actinomycetes</taxon>
        <taxon>Mycobacteriales</taxon>
        <taxon>Mycobacteriaceae</taxon>
        <taxon>Mycobacterium</taxon>
    </lineage>
</organism>
<dbReference type="InterPro" id="IPR034660">
    <property type="entry name" value="DinB/YfiT-like"/>
</dbReference>